<organism evidence="4 5">
    <name type="scientific">Seminavis robusta</name>
    <dbReference type="NCBI Taxonomy" id="568900"/>
    <lineage>
        <taxon>Eukaryota</taxon>
        <taxon>Sar</taxon>
        <taxon>Stramenopiles</taxon>
        <taxon>Ochrophyta</taxon>
        <taxon>Bacillariophyta</taxon>
        <taxon>Bacillariophyceae</taxon>
        <taxon>Bacillariophycidae</taxon>
        <taxon>Naviculales</taxon>
        <taxon>Naviculaceae</taxon>
        <taxon>Seminavis</taxon>
    </lineage>
</organism>
<evidence type="ECO:0000313" key="5">
    <source>
        <dbReference type="Proteomes" id="UP001153069"/>
    </source>
</evidence>
<comment type="caution">
    <text evidence="4">The sequence shown here is derived from an EMBL/GenBank/DDBJ whole genome shotgun (WGS) entry which is preliminary data.</text>
</comment>
<feature type="domain" description="Peptidase S1" evidence="3">
    <location>
        <begin position="78"/>
        <end position="327"/>
    </location>
</feature>
<dbReference type="GO" id="GO:0004252">
    <property type="term" value="F:serine-type endopeptidase activity"/>
    <property type="evidence" value="ECO:0007669"/>
    <property type="project" value="InterPro"/>
</dbReference>
<evidence type="ECO:0000256" key="2">
    <source>
        <dbReference type="SAM" id="MobiDB-lite"/>
    </source>
</evidence>
<dbReference type="InterPro" id="IPR001254">
    <property type="entry name" value="Trypsin_dom"/>
</dbReference>
<name>A0A9N8D7C9_9STRA</name>
<dbReference type="Pfam" id="PF00089">
    <property type="entry name" value="Trypsin"/>
    <property type="match status" value="1"/>
</dbReference>
<dbReference type="PROSITE" id="PS50240">
    <property type="entry name" value="TRYPSIN_DOM"/>
    <property type="match status" value="1"/>
</dbReference>
<dbReference type="InterPro" id="IPR009003">
    <property type="entry name" value="Peptidase_S1_PA"/>
</dbReference>
<dbReference type="AlphaFoldDB" id="A0A9N8D7C9"/>
<dbReference type="Proteomes" id="UP001153069">
    <property type="component" value="Unassembled WGS sequence"/>
</dbReference>
<proteinExistence type="predicted"/>
<dbReference type="InterPro" id="IPR001314">
    <property type="entry name" value="Peptidase_S1A"/>
</dbReference>
<reference evidence="4" key="1">
    <citation type="submission" date="2020-06" db="EMBL/GenBank/DDBJ databases">
        <authorList>
            <consortium name="Plant Systems Biology data submission"/>
        </authorList>
    </citation>
    <scope>NUCLEOTIDE SEQUENCE</scope>
    <source>
        <strain evidence="4">D6</strain>
    </source>
</reference>
<gene>
    <name evidence="4" type="ORF">SEMRO_27_G018240.2</name>
</gene>
<dbReference type="PANTHER" id="PTHR24260">
    <property type="match status" value="1"/>
</dbReference>
<dbReference type="PANTHER" id="PTHR24260:SF136">
    <property type="entry name" value="GH08193P-RELATED"/>
    <property type="match status" value="1"/>
</dbReference>
<keyword evidence="1" id="KW-0843">Virulence</keyword>
<evidence type="ECO:0000256" key="1">
    <source>
        <dbReference type="ARBA" id="ARBA00023026"/>
    </source>
</evidence>
<sequence>MKKSPLLSFSTTITTILTVIWPTFQLGSVSAALYETMQREQEAERAAKKYMLRRELDELRTFGDVEEFDELIVPSNTIRGGDEATAGYFPWFVELFAFPDNGDAANARRCGGAMISGDLVVTAANCLYDLNGNFADRLQSFAIIKRENNVRVGEGIYRTWEVIRPNPDHRYPSLINNVAIIKISGVKLFPEYDIGAINSDTSIPSAGTTVTGMGYGASPLLSAGKNIVTEKLMFANFTVVRRGTNCNIPDNTGYFCLNTTDFALDEEDVAFCAGDEGAPIVFGDNKLGYQAFYGIYMGQPGLCGAGIENAIVLRVAAYSNFILQVACEIAEARCLAACPLLATATGFAAESIQSLARFVGTMYNTVTRRGGTVDEAEAEAEEEVPEEETDDLP</sequence>
<dbReference type="GO" id="GO:0006508">
    <property type="term" value="P:proteolysis"/>
    <property type="evidence" value="ECO:0007669"/>
    <property type="project" value="InterPro"/>
</dbReference>
<feature type="region of interest" description="Disordered" evidence="2">
    <location>
        <begin position="373"/>
        <end position="393"/>
    </location>
</feature>
<evidence type="ECO:0000259" key="3">
    <source>
        <dbReference type="PROSITE" id="PS50240"/>
    </source>
</evidence>
<dbReference type="SMART" id="SM00020">
    <property type="entry name" value="Tryp_SPc"/>
    <property type="match status" value="1"/>
</dbReference>
<dbReference type="EMBL" id="CAICTM010000027">
    <property type="protein sequence ID" value="CAB9497882.1"/>
    <property type="molecule type" value="Genomic_DNA"/>
</dbReference>
<accession>A0A9N8D7C9</accession>
<dbReference type="Gene3D" id="2.40.10.10">
    <property type="entry name" value="Trypsin-like serine proteases"/>
    <property type="match status" value="1"/>
</dbReference>
<protein>
    <recommendedName>
        <fullName evidence="3">Peptidase S1 domain-containing protein</fullName>
    </recommendedName>
</protein>
<feature type="compositionally biased region" description="Acidic residues" evidence="2">
    <location>
        <begin position="374"/>
        <end position="393"/>
    </location>
</feature>
<evidence type="ECO:0000313" key="4">
    <source>
        <dbReference type="EMBL" id="CAB9497882.1"/>
    </source>
</evidence>
<dbReference type="OrthoDB" id="9981647at2759"/>
<dbReference type="SUPFAM" id="SSF50494">
    <property type="entry name" value="Trypsin-like serine proteases"/>
    <property type="match status" value="1"/>
</dbReference>
<keyword evidence="5" id="KW-1185">Reference proteome</keyword>
<dbReference type="InterPro" id="IPR051333">
    <property type="entry name" value="CLIP_Serine_Protease"/>
</dbReference>
<dbReference type="InterPro" id="IPR043504">
    <property type="entry name" value="Peptidase_S1_PA_chymotrypsin"/>
</dbReference>
<dbReference type="PRINTS" id="PR00722">
    <property type="entry name" value="CHYMOTRYPSIN"/>
</dbReference>